<dbReference type="AlphaFoldDB" id="A0A0W8FWS8"/>
<dbReference type="InterPro" id="IPR015422">
    <property type="entry name" value="PyrdxlP-dep_Trfase_small"/>
</dbReference>
<dbReference type="Gene3D" id="3.90.1150.10">
    <property type="entry name" value="Aspartate Aminotransferase, domain 1"/>
    <property type="match status" value="1"/>
</dbReference>
<dbReference type="PANTHER" id="PTHR43586">
    <property type="entry name" value="CYSTEINE DESULFURASE"/>
    <property type="match status" value="1"/>
</dbReference>
<dbReference type="InterPro" id="IPR015421">
    <property type="entry name" value="PyrdxlP-dep_Trfase_major"/>
</dbReference>
<comment type="caution">
    <text evidence="3">The sequence shown here is derived from an EMBL/GenBank/DDBJ whole genome shotgun (WGS) entry which is preliminary data.</text>
</comment>
<evidence type="ECO:0000313" key="3">
    <source>
        <dbReference type="EMBL" id="KUG25292.1"/>
    </source>
</evidence>
<dbReference type="EC" id="2.8.1.7" evidence="3"/>
<dbReference type="PANTHER" id="PTHR43586:SF8">
    <property type="entry name" value="CYSTEINE DESULFURASE 1, CHLOROPLASTIC"/>
    <property type="match status" value="1"/>
</dbReference>
<evidence type="ECO:0000256" key="1">
    <source>
        <dbReference type="ARBA" id="ARBA00022898"/>
    </source>
</evidence>
<dbReference type="InterPro" id="IPR015424">
    <property type="entry name" value="PyrdxlP-dep_Trfase"/>
</dbReference>
<dbReference type="SUPFAM" id="SSF53383">
    <property type="entry name" value="PLP-dependent transferases"/>
    <property type="match status" value="1"/>
</dbReference>
<evidence type="ECO:0000259" key="2">
    <source>
        <dbReference type="Pfam" id="PF00266"/>
    </source>
</evidence>
<dbReference type="Pfam" id="PF00266">
    <property type="entry name" value="Aminotran_5"/>
    <property type="match status" value="1"/>
</dbReference>
<sequence length="488" mass="56007">MTDFKDYFKKFRSNIVGIDQTFLSPYGNQKLIYADWIASGRLYKPIEEKLINDFYPNVGNTHSESSFTGTSMTVAYHHAKEIVKKHVNASENDVIITQGTGMTGMVNKLQRILGLRVCEQLETYLNFPKEDKPVVFITHMEHHSNHTSWLETICDVVIIEPNEQSYIELNHLEEQLKVYKDRKLKIGSFTAASNVTGVQTDFHQMAKIMHQHGGLCFIDFAAAAPYVDINMHPDDPEEKLDAIFFSPHKFLGGPGTTGVLIFDSSLYKRKIPDHPGGGTVDWTNPWGEHKYINDIETREDGGTPGFLQTIKTALTIKLKEEMGTKNILQREHELLKIAFEEFHKMPSVHILAPEFENRLGIISFYVEDIHYNLMVKLLNDRYGIQVRGGCSCAGTYGHYLLHVDPTRSKRITDKINQGDLSEKPGWVRLSLHPTMTSDELYFILNAIKEIIGNIKEWEKDYTYSPKTNEYYHISGNDQHKVIEKWFEL</sequence>
<gene>
    <name evidence="3" type="ORF">ASZ90_004880</name>
</gene>
<reference evidence="3" key="1">
    <citation type="journal article" date="2015" name="Proc. Natl. Acad. Sci. U.S.A.">
        <title>Networks of energetic and metabolic interactions define dynamics in microbial communities.</title>
        <authorList>
            <person name="Embree M."/>
            <person name="Liu J.K."/>
            <person name="Al-Bassam M.M."/>
            <person name="Zengler K."/>
        </authorList>
    </citation>
    <scope>NUCLEOTIDE SEQUENCE</scope>
</reference>
<dbReference type="Gene3D" id="3.40.640.10">
    <property type="entry name" value="Type I PLP-dependent aspartate aminotransferase-like (Major domain)"/>
    <property type="match status" value="1"/>
</dbReference>
<name>A0A0W8FWS8_9ZZZZ</name>
<keyword evidence="1" id="KW-0663">Pyridoxal phosphate</keyword>
<proteinExistence type="predicted"/>
<dbReference type="EMBL" id="LNQE01000722">
    <property type="protein sequence ID" value="KUG25292.1"/>
    <property type="molecule type" value="Genomic_DNA"/>
</dbReference>
<dbReference type="InterPro" id="IPR000192">
    <property type="entry name" value="Aminotrans_V_dom"/>
</dbReference>
<dbReference type="GO" id="GO:0031071">
    <property type="term" value="F:cysteine desulfurase activity"/>
    <property type="evidence" value="ECO:0007669"/>
    <property type="project" value="UniProtKB-EC"/>
</dbReference>
<organism evidence="3">
    <name type="scientific">hydrocarbon metagenome</name>
    <dbReference type="NCBI Taxonomy" id="938273"/>
    <lineage>
        <taxon>unclassified sequences</taxon>
        <taxon>metagenomes</taxon>
        <taxon>ecological metagenomes</taxon>
    </lineage>
</organism>
<accession>A0A0W8FWS8</accession>
<keyword evidence="3" id="KW-0808">Transferase</keyword>
<protein>
    <submittedName>
        <fullName evidence="3">Cysteine desulfurase</fullName>
        <ecNumber evidence="3">2.8.1.7</ecNumber>
    </submittedName>
</protein>
<feature type="domain" description="Aminotransferase class V" evidence="2">
    <location>
        <begin position="32"/>
        <end position="440"/>
    </location>
</feature>